<proteinExistence type="predicted"/>
<evidence type="ECO:0000313" key="1">
    <source>
        <dbReference type="EMBL" id="SHK56286.1"/>
    </source>
</evidence>
<reference evidence="1 2" key="1">
    <citation type="submission" date="2016-11" db="EMBL/GenBank/DDBJ databases">
        <authorList>
            <person name="Jaros S."/>
            <person name="Januszkiewicz K."/>
            <person name="Wedrychowicz H."/>
        </authorList>
    </citation>
    <scope>NUCLEOTIDE SEQUENCE [LARGE SCALE GENOMIC DNA]</scope>
    <source>
        <strain evidence="1 2">CGMCC 4.2025</strain>
    </source>
</reference>
<protein>
    <submittedName>
        <fullName evidence="1">Uncharacterized protein</fullName>
    </submittedName>
</protein>
<dbReference type="Proteomes" id="UP000184111">
    <property type="component" value="Unassembled WGS sequence"/>
</dbReference>
<dbReference type="AlphaFoldDB" id="A0A1M6THH7"/>
<dbReference type="EMBL" id="FRBI01000001">
    <property type="protein sequence ID" value="SHK56286.1"/>
    <property type="molecule type" value="Genomic_DNA"/>
</dbReference>
<gene>
    <name evidence="1" type="ORF">SAMN05216499_10144</name>
</gene>
<evidence type="ECO:0000313" key="2">
    <source>
        <dbReference type="Proteomes" id="UP000184111"/>
    </source>
</evidence>
<organism evidence="1 2">
    <name type="scientific">Actinacidiphila paucisporea</name>
    <dbReference type="NCBI Taxonomy" id="310782"/>
    <lineage>
        <taxon>Bacteria</taxon>
        <taxon>Bacillati</taxon>
        <taxon>Actinomycetota</taxon>
        <taxon>Actinomycetes</taxon>
        <taxon>Kitasatosporales</taxon>
        <taxon>Streptomycetaceae</taxon>
        <taxon>Actinacidiphila</taxon>
    </lineage>
</organism>
<accession>A0A1M6THH7</accession>
<name>A0A1M6THH7_9ACTN</name>
<sequence length="94" mass="10796">MMDLSFSFEEYDLSLDFNYNPLLIKVRGNFLPEMLSDSELAGWISVEAVVSEKRKSELASKLDHTEKEKLHLDGKTTTPESALPLIQRSFQEFI</sequence>
<keyword evidence="2" id="KW-1185">Reference proteome</keyword>